<dbReference type="EMBL" id="UHDT01000002">
    <property type="protein sequence ID" value="SUN02126.1"/>
    <property type="molecule type" value="Genomic_DNA"/>
</dbReference>
<dbReference type="Pfam" id="PF07342">
    <property type="entry name" value="TscT"/>
    <property type="match status" value="1"/>
</dbReference>
<evidence type="ECO:0000313" key="2">
    <source>
        <dbReference type="EMBL" id="KIX90655.1"/>
    </source>
</evidence>
<dbReference type="InterPro" id="IPR009942">
    <property type="entry name" value="DUF1474"/>
</dbReference>
<gene>
    <name evidence="3" type="ORF">NCTC13832_00257</name>
    <name evidence="4" type="ORF">NCTC13832_02361</name>
    <name evidence="5" type="ORF">NCTC13832_02374</name>
    <name evidence="6" type="ORF">NCTC13832_02386</name>
    <name evidence="7" type="ORF">NCTC13832_02399</name>
    <name evidence="2" type="ORF">TP70_06470</name>
</gene>
<reference evidence="2 8" key="1">
    <citation type="submission" date="2015-01" db="EMBL/GenBank/DDBJ databases">
        <authorList>
            <person name="Guo J."/>
        </authorList>
    </citation>
    <scope>NUCLEOTIDE SEQUENCE [LARGE SCALE GENOMIC DNA]</scope>
    <source>
        <strain evidence="2 8">DSM 22147</strain>
    </source>
</reference>
<evidence type="ECO:0000313" key="5">
    <source>
        <dbReference type="EMBL" id="SUN02126.1"/>
    </source>
</evidence>
<dbReference type="EMBL" id="UHDT01000001">
    <property type="protein sequence ID" value="SUM56603.1"/>
    <property type="molecule type" value="Genomic_DNA"/>
</dbReference>
<sequence length="99" mass="11942">MNIEIRWLMEEIEIIKEKLEDVISTHSWFIDDVFTTDRLKSMEEVQRYGYAYNEHRIHCEQLFDLLYMYTGRLDKKINEFKDIEKASSSADQSKDNAQN</sequence>
<evidence type="ECO:0000259" key="1">
    <source>
        <dbReference type="Pfam" id="PF07342"/>
    </source>
</evidence>
<dbReference type="Proteomes" id="UP000032366">
    <property type="component" value="Unassembled WGS sequence"/>
</dbReference>
<dbReference type="EMBL" id="JXWY01000038">
    <property type="protein sequence ID" value="KIX90655.1"/>
    <property type="molecule type" value="Genomic_DNA"/>
</dbReference>
<reference evidence="4 9" key="2">
    <citation type="submission" date="2018-06" db="EMBL/GenBank/DDBJ databases">
        <authorList>
            <consortium name="Pathogen Informatics"/>
            <person name="Doyle S."/>
        </authorList>
    </citation>
    <scope>NUCLEOTIDE SEQUENCE [LARGE SCALE GENOMIC DNA]</scope>
    <source>
        <strain evidence="4 9">NCTC13832</strain>
    </source>
</reference>
<protein>
    <submittedName>
        <fullName evidence="4">Pathogenicity island protein</fullName>
    </submittedName>
</protein>
<dbReference type="NCBIfam" id="NF047366">
    <property type="entry name" value="TscT"/>
    <property type="match status" value="1"/>
</dbReference>
<dbReference type="Proteomes" id="UP000254100">
    <property type="component" value="Unassembled WGS sequence"/>
</dbReference>
<accession>A0A0D6XQD6</accession>
<evidence type="ECO:0000313" key="7">
    <source>
        <dbReference type="EMBL" id="SUN02151.1"/>
    </source>
</evidence>
<evidence type="ECO:0000313" key="6">
    <source>
        <dbReference type="EMBL" id="SUN02138.1"/>
    </source>
</evidence>
<dbReference type="EMBL" id="UHDT01000002">
    <property type="protein sequence ID" value="SUN02113.1"/>
    <property type="molecule type" value="Genomic_DNA"/>
</dbReference>
<feature type="domain" description="TscT toxin" evidence="1">
    <location>
        <begin position="1"/>
        <end position="93"/>
    </location>
</feature>
<evidence type="ECO:0000313" key="8">
    <source>
        <dbReference type="Proteomes" id="UP000032366"/>
    </source>
</evidence>
<dbReference type="OrthoDB" id="2409032at2"/>
<dbReference type="EMBL" id="UHDT01000003">
    <property type="protein sequence ID" value="SUN02151.1"/>
    <property type="molecule type" value="Genomic_DNA"/>
</dbReference>
<dbReference type="RefSeq" id="WP_044360457.1">
    <property type="nucleotide sequence ID" value="NZ_JXWY01000038.1"/>
</dbReference>
<dbReference type="STRING" id="569857.TP70_06470"/>
<proteinExistence type="predicted"/>
<dbReference type="EMBL" id="UHDT01000003">
    <property type="protein sequence ID" value="SUN02138.1"/>
    <property type="molecule type" value="Genomic_DNA"/>
</dbReference>
<evidence type="ECO:0000313" key="3">
    <source>
        <dbReference type="EMBL" id="SUM56603.1"/>
    </source>
</evidence>
<keyword evidence="8" id="KW-1185">Reference proteome</keyword>
<dbReference type="AlphaFoldDB" id="A0A0D6XQD6"/>
<name>A0A0D6XQD6_9STAP</name>
<evidence type="ECO:0000313" key="9">
    <source>
        <dbReference type="Proteomes" id="UP000254100"/>
    </source>
</evidence>
<evidence type="ECO:0000313" key="4">
    <source>
        <dbReference type="EMBL" id="SUN02113.1"/>
    </source>
</evidence>
<organism evidence="4 9">
    <name type="scientific">Staphylococcus microti</name>
    <dbReference type="NCBI Taxonomy" id="569857"/>
    <lineage>
        <taxon>Bacteria</taxon>
        <taxon>Bacillati</taxon>
        <taxon>Bacillota</taxon>
        <taxon>Bacilli</taxon>
        <taxon>Bacillales</taxon>
        <taxon>Staphylococcaceae</taxon>
        <taxon>Staphylococcus</taxon>
    </lineage>
</organism>